<dbReference type="GO" id="GO:0001510">
    <property type="term" value="P:RNA methylation"/>
    <property type="evidence" value="ECO:0007669"/>
    <property type="project" value="InterPro"/>
</dbReference>
<dbReference type="CDD" id="cd21147">
    <property type="entry name" value="RsmF_methylt_CTD1"/>
    <property type="match status" value="1"/>
</dbReference>
<accession>A0A1T4LN46</accession>
<evidence type="ECO:0000256" key="4">
    <source>
        <dbReference type="ARBA" id="ARBA00022691"/>
    </source>
</evidence>
<dbReference type="InterPro" id="IPR011023">
    <property type="entry name" value="Nop2p"/>
</dbReference>
<feature type="binding site" evidence="6">
    <location>
        <position position="137"/>
    </location>
    <ligand>
        <name>S-adenosyl-L-methionine</name>
        <dbReference type="ChEBI" id="CHEBI:59789"/>
    </ligand>
</feature>
<gene>
    <name evidence="8" type="ORF">SAMN02745885_00223</name>
</gene>
<comment type="caution">
    <text evidence="6">Lacks conserved residue(s) required for the propagation of feature annotation.</text>
</comment>
<dbReference type="NCBIfam" id="TIGR00446">
    <property type="entry name" value="nop2p"/>
    <property type="match status" value="1"/>
</dbReference>
<keyword evidence="2 6" id="KW-0489">Methyltransferase</keyword>
<dbReference type="InterPro" id="IPR029063">
    <property type="entry name" value="SAM-dependent_MTases_sf"/>
</dbReference>
<dbReference type="Pfam" id="PF17126">
    <property type="entry name" value="RsmF_methylt_CI"/>
    <property type="match status" value="1"/>
</dbReference>
<evidence type="ECO:0000256" key="5">
    <source>
        <dbReference type="ARBA" id="ARBA00022884"/>
    </source>
</evidence>
<dbReference type="Pfam" id="PF17125">
    <property type="entry name" value="Methyltr_RsmF_N"/>
    <property type="match status" value="1"/>
</dbReference>
<organism evidence="8 9">
    <name type="scientific">Carboxydocella sporoproducens DSM 16521</name>
    <dbReference type="NCBI Taxonomy" id="1121270"/>
    <lineage>
        <taxon>Bacteria</taxon>
        <taxon>Bacillati</taxon>
        <taxon>Bacillota</taxon>
        <taxon>Clostridia</taxon>
        <taxon>Eubacteriales</taxon>
        <taxon>Clostridiales Family XVI. Incertae Sedis</taxon>
        <taxon>Carboxydocella</taxon>
    </lineage>
</organism>
<dbReference type="Pfam" id="PF13636">
    <property type="entry name" value="Methyltranf_PUA"/>
    <property type="match status" value="1"/>
</dbReference>
<sequence length="457" mass="51315">MNQFPPLPEEYTTKMQSWLGNEFTAFLNSYSTTARKGLRVNLLKIQTHTLKQELHFLEEPVPWCKEGYYISRSAKAGNHPYHQAGLYYLQEPSAMAVVSALDPRPGEWILDLCAAPGGKSTQIAARLGGQGLLWSNEPSATRLKVLAENIERLGVGNCIISNELPAKLAQKLPQVFDKIVVDAPCSGEGMFRKNPSLRAQWTWRGVEFCAERQKEILSAAVTMLKPGGTLVYSTCTFNPVENEGVIDWLLTHFPELSLISHPDPLPVFDGGHPEWLLLNNRELEKCTRLWPHKLEGEGHFIALLRKTETGISSKIQRANVNITNSALKTWQAFAKDFLDSCPEGFYFERNQHLFWLPLQPPDFNGLKILRPGLLLGAFKKNRFEPAHSAALAWPLIKTINNVEFGPDDQQLFQYFAGHPLPASGNKGWLTITVNGFPVGWGKDDGHLIKNHYPKGLR</sequence>
<dbReference type="Gene3D" id="3.40.50.150">
    <property type="entry name" value="Vaccinia Virus protein VP39"/>
    <property type="match status" value="1"/>
</dbReference>
<dbReference type="CDD" id="cd02440">
    <property type="entry name" value="AdoMet_MTases"/>
    <property type="match status" value="1"/>
</dbReference>
<dbReference type="InterPro" id="IPR049560">
    <property type="entry name" value="MeTrfase_RsmB-F_NOP2_cat"/>
</dbReference>
<dbReference type="InterPro" id="IPR001678">
    <property type="entry name" value="MeTrfase_RsmB-F_NOP2_dom"/>
</dbReference>
<dbReference type="Gene3D" id="2.30.130.60">
    <property type="match status" value="1"/>
</dbReference>
<feature type="domain" description="SAM-dependent MTase RsmB/NOP-type" evidence="7">
    <location>
        <begin position="15"/>
        <end position="307"/>
    </location>
</feature>
<dbReference type="OrthoDB" id="9810297at2"/>
<keyword evidence="4 6" id="KW-0949">S-adenosyl-L-methionine</keyword>
<evidence type="ECO:0000313" key="8">
    <source>
        <dbReference type="EMBL" id="SJZ56132.1"/>
    </source>
</evidence>
<dbReference type="PROSITE" id="PS51686">
    <property type="entry name" value="SAM_MT_RSMB_NOP"/>
    <property type="match status" value="1"/>
</dbReference>
<dbReference type="SUPFAM" id="SSF53335">
    <property type="entry name" value="S-adenosyl-L-methionine-dependent methyltransferases"/>
    <property type="match status" value="1"/>
</dbReference>
<dbReference type="InterPro" id="IPR031341">
    <property type="entry name" value="Methyltr_RsmF_N"/>
</dbReference>
<evidence type="ECO:0000256" key="1">
    <source>
        <dbReference type="ARBA" id="ARBA00022490"/>
    </source>
</evidence>
<proteinExistence type="inferred from homology"/>
<name>A0A1T4LN46_9FIRM</name>
<evidence type="ECO:0000256" key="2">
    <source>
        <dbReference type="ARBA" id="ARBA00022603"/>
    </source>
</evidence>
<feature type="binding site" evidence="6">
    <location>
        <begin position="113"/>
        <end position="119"/>
    </location>
    <ligand>
        <name>S-adenosyl-L-methionine</name>
        <dbReference type="ChEBI" id="CHEBI:59789"/>
    </ligand>
</feature>
<dbReference type="EMBL" id="FUXM01000002">
    <property type="protein sequence ID" value="SJZ56132.1"/>
    <property type="molecule type" value="Genomic_DNA"/>
</dbReference>
<dbReference type="PANTHER" id="PTHR22807:SF30">
    <property type="entry name" value="28S RRNA (CYTOSINE(4447)-C(5))-METHYLTRANSFERASE-RELATED"/>
    <property type="match status" value="1"/>
</dbReference>
<evidence type="ECO:0000256" key="3">
    <source>
        <dbReference type="ARBA" id="ARBA00022679"/>
    </source>
</evidence>
<dbReference type="InterPro" id="IPR023267">
    <property type="entry name" value="RCMT"/>
</dbReference>
<keyword evidence="3 6" id="KW-0808">Transferase</keyword>
<keyword evidence="1" id="KW-0963">Cytoplasm</keyword>
<keyword evidence="9" id="KW-1185">Reference proteome</keyword>
<keyword evidence="5 6" id="KW-0694">RNA-binding</keyword>
<dbReference type="PANTHER" id="PTHR22807">
    <property type="entry name" value="NOP2 YEAST -RELATED NOL1/NOP2/FMU SUN DOMAIN-CONTAINING"/>
    <property type="match status" value="1"/>
</dbReference>
<evidence type="ECO:0000313" key="9">
    <source>
        <dbReference type="Proteomes" id="UP000189933"/>
    </source>
</evidence>
<dbReference type="Gene3D" id="3.30.70.1170">
    <property type="entry name" value="Sun protein, domain 3"/>
    <property type="match status" value="1"/>
</dbReference>
<dbReference type="GO" id="GO:0003723">
    <property type="term" value="F:RNA binding"/>
    <property type="evidence" value="ECO:0007669"/>
    <property type="project" value="UniProtKB-UniRule"/>
</dbReference>
<dbReference type="InterPro" id="IPR031340">
    <property type="entry name" value="RsmF_methylt_CI"/>
</dbReference>
<dbReference type="RefSeq" id="WP_078664381.1">
    <property type="nucleotide sequence ID" value="NZ_FUXM01000002.1"/>
</dbReference>
<dbReference type="AlphaFoldDB" id="A0A1T4LN46"/>
<evidence type="ECO:0000256" key="6">
    <source>
        <dbReference type="PROSITE-ProRule" id="PRU01023"/>
    </source>
</evidence>
<feature type="binding site" evidence="6">
    <location>
        <position position="182"/>
    </location>
    <ligand>
        <name>S-adenosyl-L-methionine</name>
        <dbReference type="ChEBI" id="CHEBI:59789"/>
    </ligand>
</feature>
<comment type="similarity">
    <text evidence="6">Belongs to the class I-like SAM-binding methyltransferase superfamily. RsmB/NOP family.</text>
</comment>
<dbReference type="GO" id="GO:0008757">
    <property type="term" value="F:S-adenosylmethionine-dependent methyltransferase activity"/>
    <property type="evidence" value="ECO:0007669"/>
    <property type="project" value="InterPro"/>
</dbReference>
<protein>
    <submittedName>
        <fullName evidence="8">NOL1/NOP2/sun family putative RNA methylase</fullName>
    </submittedName>
</protein>
<dbReference type="GO" id="GO:0006396">
    <property type="term" value="P:RNA processing"/>
    <property type="evidence" value="ECO:0007669"/>
    <property type="project" value="InterPro"/>
</dbReference>
<dbReference type="Pfam" id="PF01189">
    <property type="entry name" value="Methyltr_RsmB-F"/>
    <property type="match status" value="1"/>
</dbReference>
<evidence type="ECO:0000259" key="7">
    <source>
        <dbReference type="PROSITE" id="PS51686"/>
    </source>
</evidence>
<reference evidence="9" key="1">
    <citation type="submission" date="2017-02" db="EMBL/GenBank/DDBJ databases">
        <authorList>
            <person name="Varghese N."/>
            <person name="Submissions S."/>
        </authorList>
    </citation>
    <scope>NUCLEOTIDE SEQUENCE [LARGE SCALE GENOMIC DNA]</scope>
    <source>
        <strain evidence="9">DSM 16521</strain>
    </source>
</reference>
<dbReference type="Proteomes" id="UP000189933">
    <property type="component" value="Unassembled WGS sequence"/>
</dbReference>
<dbReference type="InterPro" id="IPR027391">
    <property type="entry name" value="Nol1_Nop2_Fmu_2"/>
</dbReference>
<feature type="active site" description="Nucleophile" evidence="6">
    <location>
        <position position="235"/>
    </location>
</feature>
<dbReference type="GO" id="GO:0008173">
    <property type="term" value="F:RNA methyltransferase activity"/>
    <property type="evidence" value="ECO:0007669"/>
    <property type="project" value="InterPro"/>
</dbReference>
<dbReference type="PRINTS" id="PR02008">
    <property type="entry name" value="RCMTFAMILY"/>
</dbReference>